<dbReference type="AlphaFoldDB" id="A0A1W2E1F9"/>
<dbReference type="GO" id="GO:0017004">
    <property type="term" value="P:cytochrome complex assembly"/>
    <property type="evidence" value="ECO:0007669"/>
    <property type="project" value="UniProtKB-KW"/>
</dbReference>
<evidence type="ECO:0000313" key="9">
    <source>
        <dbReference type="Proteomes" id="UP000192418"/>
    </source>
</evidence>
<dbReference type="STRING" id="1121400.SAMN02746065_1238"/>
<feature type="domain" description="ResB-like" evidence="7">
    <location>
        <begin position="68"/>
        <end position="353"/>
    </location>
</feature>
<keyword evidence="2 6" id="KW-0812">Transmembrane</keyword>
<evidence type="ECO:0000259" key="7">
    <source>
        <dbReference type="Pfam" id="PF05140"/>
    </source>
</evidence>
<comment type="subcellular location">
    <subcellularLocation>
        <location evidence="1">Membrane</location>
        <topology evidence="1">Multi-pass membrane protein</topology>
    </subcellularLocation>
</comment>
<dbReference type="Pfam" id="PF05140">
    <property type="entry name" value="ResB"/>
    <property type="match status" value="2"/>
</dbReference>
<reference evidence="8 9" key="1">
    <citation type="submission" date="2017-04" db="EMBL/GenBank/DDBJ databases">
        <authorList>
            <person name="Afonso C.L."/>
            <person name="Miller P.J."/>
            <person name="Scott M.A."/>
            <person name="Spackman E."/>
            <person name="Goraichik I."/>
            <person name="Dimitrov K.M."/>
            <person name="Suarez D.L."/>
            <person name="Swayne D.E."/>
        </authorList>
    </citation>
    <scope>NUCLEOTIDE SEQUENCE [LARGE SCALE GENOMIC DNA]</scope>
    <source>
        <strain evidence="8 9">DSM 3385</strain>
    </source>
</reference>
<proteinExistence type="predicted"/>
<evidence type="ECO:0000256" key="4">
    <source>
        <dbReference type="ARBA" id="ARBA00022989"/>
    </source>
</evidence>
<keyword evidence="9" id="KW-1185">Reference proteome</keyword>
<evidence type="ECO:0000256" key="1">
    <source>
        <dbReference type="ARBA" id="ARBA00004141"/>
    </source>
</evidence>
<accession>A0A1W2E1F9</accession>
<dbReference type="PANTHER" id="PTHR31566">
    <property type="entry name" value="CYTOCHROME C BIOGENESIS PROTEIN CCS1, CHLOROPLASTIC"/>
    <property type="match status" value="1"/>
</dbReference>
<dbReference type="InterPro" id="IPR023494">
    <property type="entry name" value="Cyt_c_bgen_Ccs1/CcsB/ResB"/>
</dbReference>
<dbReference type="PANTHER" id="PTHR31566:SF0">
    <property type="entry name" value="CYTOCHROME C BIOGENESIS PROTEIN CCS1, CHLOROPLASTIC"/>
    <property type="match status" value="1"/>
</dbReference>
<evidence type="ECO:0000256" key="3">
    <source>
        <dbReference type="ARBA" id="ARBA00022748"/>
    </source>
</evidence>
<organism evidence="8 9">
    <name type="scientific">Desulfocicer vacuolatum DSM 3385</name>
    <dbReference type="NCBI Taxonomy" id="1121400"/>
    <lineage>
        <taxon>Bacteria</taxon>
        <taxon>Pseudomonadati</taxon>
        <taxon>Thermodesulfobacteriota</taxon>
        <taxon>Desulfobacteria</taxon>
        <taxon>Desulfobacterales</taxon>
        <taxon>Desulfobacteraceae</taxon>
        <taxon>Desulfocicer</taxon>
    </lineage>
</organism>
<protein>
    <submittedName>
        <fullName evidence="8">Cytochrome c biogenesis protein</fullName>
    </submittedName>
</protein>
<feature type="transmembrane region" description="Helical" evidence="6">
    <location>
        <begin position="121"/>
        <end position="139"/>
    </location>
</feature>
<feature type="transmembrane region" description="Helical" evidence="6">
    <location>
        <begin position="439"/>
        <end position="458"/>
    </location>
</feature>
<dbReference type="Proteomes" id="UP000192418">
    <property type="component" value="Unassembled WGS sequence"/>
</dbReference>
<dbReference type="EMBL" id="FWXY01000023">
    <property type="protein sequence ID" value="SMD03579.1"/>
    <property type="molecule type" value="Genomic_DNA"/>
</dbReference>
<keyword evidence="4 6" id="KW-1133">Transmembrane helix</keyword>
<evidence type="ECO:0000256" key="2">
    <source>
        <dbReference type="ARBA" id="ARBA00022692"/>
    </source>
</evidence>
<sequence length="504" mass="56780">MKHSSNQGCVSDFVVDRTGSEYGPPVAVYIKKHGYLRILVGFKGKSGMTSRKKKFGSNNGVWKFFTSVKLTVFVLLILAATSIIGTLIPQNASQGFYLQKYGEVFFSLFKGLNIIDMYHSWWFLTLLGLLAVNIIVCSIDRLQTTWKIIFPDKVSFNLERFNRMPAALRFDCEKEADVLEKACHKLLETSVGPVSVKKNDGGTALFAEQRRWTRLGVYVVHLSILFMLAGAVIGSMLGFKGFVNITEGETTDFIEARKGEHKHIPLGFSVRCNDFSVSFYDTGQPEEFKSSLTVIEGGKEVLTRDIVVNDPLRYRGISFYQSSYGTASAKNVRLKYTSKDSGMVYEKTLSFKEPLILPESGGTLILDRFANGYQFRGHNLGEGFVGRIVPEKGSETEIFISVRFPTFDKMRQGKFAFEVDGFDKKYYTGLQVNKDPGVWYVYFGFILMIAGCWITFFMSHQSSCIYITGGDGRQSRIMVSGFAHRNPQGMKLKIEKLAEKIKDI</sequence>
<name>A0A1W2E1F9_9BACT</name>
<gene>
    <name evidence="8" type="ORF">SAMN02746065_1238</name>
</gene>
<feature type="domain" description="ResB-like" evidence="7">
    <location>
        <begin position="403"/>
        <end position="494"/>
    </location>
</feature>
<keyword evidence="3" id="KW-0201">Cytochrome c-type biogenesis</keyword>
<keyword evidence="5 6" id="KW-0472">Membrane</keyword>
<evidence type="ECO:0000256" key="6">
    <source>
        <dbReference type="SAM" id="Phobius"/>
    </source>
</evidence>
<evidence type="ECO:0000313" key="8">
    <source>
        <dbReference type="EMBL" id="SMD03579.1"/>
    </source>
</evidence>
<dbReference type="InterPro" id="IPR007816">
    <property type="entry name" value="ResB-like_domain"/>
</dbReference>
<feature type="transmembrane region" description="Helical" evidence="6">
    <location>
        <begin position="215"/>
        <end position="239"/>
    </location>
</feature>
<evidence type="ECO:0000256" key="5">
    <source>
        <dbReference type="ARBA" id="ARBA00023136"/>
    </source>
</evidence>
<dbReference type="RefSeq" id="WP_232367213.1">
    <property type="nucleotide sequence ID" value="NZ_FWXY01000023.1"/>
</dbReference>
<feature type="transmembrane region" description="Helical" evidence="6">
    <location>
        <begin position="61"/>
        <end position="88"/>
    </location>
</feature>
<dbReference type="GO" id="GO:0016020">
    <property type="term" value="C:membrane"/>
    <property type="evidence" value="ECO:0007669"/>
    <property type="project" value="UniProtKB-SubCell"/>
</dbReference>